<evidence type="ECO:0000256" key="1">
    <source>
        <dbReference type="SAM" id="MobiDB-lite"/>
    </source>
</evidence>
<protein>
    <submittedName>
        <fullName evidence="2">Uncharacterized protein</fullName>
    </submittedName>
</protein>
<organism evidence="2 3">
    <name type="scientific">Anopheles dirus</name>
    <dbReference type="NCBI Taxonomy" id="7168"/>
    <lineage>
        <taxon>Eukaryota</taxon>
        <taxon>Metazoa</taxon>
        <taxon>Ecdysozoa</taxon>
        <taxon>Arthropoda</taxon>
        <taxon>Hexapoda</taxon>
        <taxon>Insecta</taxon>
        <taxon>Pterygota</taxon>
        <taxon>Neoptera</taxon>
        <taxon>Endopterygota</taxon>
        <taxon>Diptera</taxon>
        <taxon>Nematocera</taxon>
        <taxon>Culicoidea</taxon>
        <taxon>Culicidae</taxon>
        <taxon>Anophelinae</taxon>
        <taxon>Anopheles</taxon>
    </lineage>
</organism>
<reference evidence="2" key="2">
    <citation type="submission" date="2020-05" db="UniProtKB">
        <authorList>
            <consortium name="EnsemblMetazoa"/>
        </authorList>
    </citation>
    <scope>IDENTIFICATION</scope>
    <source>
        <strain evidence="2">WRAIR2</strain>
    </source>
</reference>
<dbReference type="AlphaFoldDB" id="A0A182N8J1"/>
<evidence type="ECO:0000313" key="3">
    <source>
        <dbReference type="Proteomes" id="UP000075884"/>
    </source>
</evidence>
<accession>A0A182N8J1</accession>
<feature type="region of interest" description="Disordered" evidence="1">
    <location>
        <begin position="134"/>
        <end position="171"/>
    </location>
</feature>
<proteinExistence type="predicted"/>
<feature type="region of interest" description="Disordered" evidence="1">
    <location>
        <begin position="60"/>
        <end position="83"/>
    </location>
</feature>
<dbReference type="EnsemblMetazoa" id="ADIR003965-RA">
    <property type="protein sequence ID" value="ADIR003965-PA"/>
    <property type="gene ID" value="ADIR003965"/>
</dbReference>
<keyword evidence="3" id="KW-1185">Reference proteome</keyword>
<dbReference type="Proteomes" id="UP000075884">
    <property type="component" value="Unassembled WGS sequence"/>
</dbReference>
<name>A0A182N8J1_9DIPT</name>
<dbReference type="VEuPathDB" id="VectorBase:ADIR003965"/>
<sequence length="229" mass="25034">MAPPYVRSLASETACVHRPRDWTKKPGKSPSVAGRQWPALERTGCNCNCAHAVSDIAPIGPRRGGSPRLHRGRARCSPRGVADRRKRRFVSAAARRSDVLGRPCRAQAHCRPLSLPFLSGRPDRHVAAVSLGGIGIPMRPNRPNRPTGRSTKHEARCKGAGPPRDERFAGERSPARQYAATHSSINHTAIGDHRAHERHLWNLPVGGDATDFAVAALRTQLSYLRLTAK</sequence>
<feature type="compositionally biased region" description="Basic and acidic residues" evidence="1">
    <location>
        <begin position="151"/>
        <end position="171"/>
    </location>
</feature>
<evidence type="ECO:0000313" key="2">
    <source>
        <dbReference type="EnsemblMetazoa" id="ADIR003965-PA"/>
    </source>
</evidence>
<reference evidence="3" key="1">
    <citation type="submission" date="2013-03" db="EMBL/GenBank/DDBJ databases">
        <title>The Genome Sequence of Anopheles dirus WRAIR2.</title>
        <authorList>
            <consortium name="The Broad Institute Genomics Platform"/>
            <person name="Neafsey D.E."/>
            <person name="Walton C."/>
            <person name="Walker B."/>
            <person name="Young S.K."/>
            <person name="Zeng Q."/>
            <person name="Gargeya S."/>
            <person name="Fitzgerald M."/>
            <person name="Haas B."/>
            <person name="Abouelleil A."/>
            <person name="Allen A.W."/>
            <person name="Alvarado L."/>
            <person name="Arachchi H.M."/>
            <person name="Berlin A.M."/>
            <person name="Chapman S.B."/>
            <person name="Gainer-Dewar J."/>
            <person name="Goldberg J."/>
            <person name="Griggs A."/>
            <person name="Gujja S."/>
            <person name="Hansen M."/>
            <person name="Howarth C."/>
            <person name="Imamovic A."/>
            <person name="Ireland A."/>
            <person name="Larimer J."/>
            <person name="McCowan C."/>
            <person name="Murphy C."/>
            <person name="Pearson M."/>
            <person name="Poon T.W."/>
            <person name="Priest M."/>
            <person name="Roberts A."/>
            <person name="Saif S."/>
            <person name="Shea T."/>
            <person name="Sisk P."/>
            <person name="Sykes S."/>
            <person name="Wortman J."/>
            <person name="Nusbaum C."/>
            <person name="Birren B."/>
        </authorList>
    </citation>
    <scope>NUCLEOTIDE SEQUENCE [LARGE SCALE GENOMIC DNA]</scope>
    <source>
        <strain evidence="3">WRAIR2</strain>
    </source>
</reference>